<feature type="transmembrane region" description="Helical" evidence="1">
    <location>
        <begin position="102"/>
        <end position="122"/>
    </location>
</feature>
<accession>A0A367XCG6</accession>
<evidence type="ECO:0000256" key="1">
    <source>
        <dbReference type="SAM" id="Phobius"/>
    </source>
</evidence>
<dbReference type="Pfam" id="PF20358">
    <property type="entry name" value="DUF6653"/>
    <property type="match status" value="1"/>
</dbReference>
<sequence>MKLAERAEKLMGMSPEIWQRHANPWSGWSRVAALPLISLALWCRIWIGGWALLPFAIALLWLWVNPRLFPPPSDTHNWMSQGVLGERVWLNRQKVPIPQHHLRMGHILNTVSALACILWLAGLVWLNVWATLFGMSMIMLAKLWFVDRMVWLYADMQPNHPEYAAWMKHRGQTAPN</sequence>
<dbReference type="EMBL" id="JPWH01000007">
    <property type="protein sequence ID" value="RCK50820.1"/>
    <property type="molecule type" value="Genomic_DNA"/>
</dbReference>
<keyword evidence="1" id="KW-0472">Membrane</keyword>
<name>A0A367XCG6_9PROT</name>
<dbReference type="Proteomes" id="UP000252517">
    <property type="component" value="Unassembled WGS sequence"/>
</dbReference>
<keyword evidence="1" id="KW-0812">Transmembrane</keyword>
<proteinExistence type="predicted"/>
<comment type="caution">
    <text evidence="2">The sequence shown here is derived from an EMBL/GenBank/DDBJ whole genome shotgun (WGS) entry which is preliminary data.</text>
</comment>
<protein>
    <submittedName>
        <fullName evidence="2">Uncharacterized protein</fullName>
    </submittedName>
</protein>
<evidence type="ECO:0000313" key="3">
    <source>
        <dbReference type="Proteomes" id="UP000252517"/>
    </source>
</evidence>
<feature type="transmembrane region" description="Helical" evidence="1">
    <location>
        <begin position="45"/>
        <end position="64"/>
    </location>
</feature>
<dbReference type="InterPro" id="IPR046595">
    <property type="entry name" value="DUF6653"/>
</dbReference>
<organism evidence="2 3">
    <name type="scientific">Thalassospira profundimaris</name>
    <dbReference type="NCBI Taxonomy" id="502049"/>
    <lineage>
        <taxon>Bacteria</taxon>
        <taxon>Pseudomonadati</taxon>
        <taxon>Pseudomonadota</taxon>
        <taxon>Alphaproteobacteria</taxon>
        <taxon>Rhodospirillales</taxon>
        <taxon>Thalassospiraceae</taxon>
        <taxon>Thalassospira</taxon>
    </lineage>
</organism>
<keyword evidence="1" id="KW-1133">Transmembrane helix</keyword>
<dbReference type="AlphaFoldDB" id="A0A367XCG6"/>
<reference evidence="2 3" key="1">
    <citation type="submission" date="2014-07" db="EMBL/GenBank/DDBJ databases">
        <title>Draft genome sequence of Thalassospira profundimaris S25-3-2.</title>
        <authorList>
            <person name="Lai Q."/>
            <person name="Shao Z."/>
        </authorList>
    </citation>
    <scope>NUCLEOTIDE SEQUENCE [LARGE SCALE GENOMIC DNA]</scope>
    <source>
        <strain evidence="2 3">S25-3-2</strain>
    </source>
</reference>
<evidence type="ECO:0000313" key="2">
    <source>
        <dbReference type="EMBL" id="RCK50820.1"/>
    </source>
</evidence>
<gene>
    <name evidence="2" type="ORF">TH25_11135</name>
</gene>